<dbReference type="InterPro" id="IPR036397">
    <property type="entry name" value="RNaseH_sf"/>
</dbReference>
<dbReference type="InterPro" id="IPR001584">
    <property type="entry name" value="Integrase_cat-core"/>
</dbReference>
<organism evidence="2 3">
    <name type="scientific">Stichopus japonicus</name>
    <name type="common">Sea cucumber</name>
    <dbReference type="NCBI Taxonomy" id="307972"/>
    <lineage>
        <taxon>Eukaryota</taxon>
        <taxon>Metazoa</taxon>
        <taxon>Echinodermata</taxon>
        <taxon>Eleutherozoa</taxon>
        <taxon>Echinozoa</taxon>
        <taxon>Holothuroidea</taxon>
        <taxon>Aspidochirotacea</taxon>
        <taxon>Aspidochirotida</taxon>
        <taxon>Stichopodidae</taxon>
        <taxon>Apostichopus</taxon>
    </lineage>
</organism>
<sequence length="141" mass="15875">MDHLSKYHVIFPLKQKTAQEVAEKLQERVLSYLGVPKIFHSDKGREFVNELLHALFHQCGGDVLFVRGRPRHSQSQGLVENGKKTLESTLAAMKAIGENTPWVSWLPRIQYGLNVTVQESIKETAYAVVFGEQPQSSFVPG</sequence>
<dbReference type="InterPro" id="IPR012337">
    <property type="entry name" value="RNaseH-like_sf"/>
</dbReference>
<comment type="caution">
    <text evidence="2">The sequence shown here is derived from an EMBL/GenBank/DDBJ whole genome shotgun (WGS) entry which is preliminary data.</text>
</comment>
<gene>
    <name evidence="2" type="ORF">BSL78_19387</name>
</gene>
<dbReference type="AlphaFoldDB" id="A0A2G8K700"/>
<dbReference type="GO" id="GO:0015074">
    <property type="term" value="P:DNA integration"/>
    <property type="evidence" value="ECO:0007669"/>
    <property type="project" value="InterPro"/>
</dbReference>
<feature type="domain" description="Integrase catalytic" evidence="1">
    <location>
        <begin position="1"/>
        <end position="141"/>
    </location>
</feature>
<dbReference type="SUPFAM" id="SSF53098">
    <property type="entry name" value="Ribonuclease H-like"/>
    <property type="match status" value="1"/>
</dbReference>
<dbReference type="Proteomes" id="UP000230750">
    <property type="component" value="Unassembled WGS sequence"/>
</dbReference>
<dbReference type="GO" id="GO:0003676">
    <property type="term" value="F:nucleic acid binding"/>
    <property type="evidence" value="ECO:0007669"/>
    <property type="project" value="InterPro"/>
</dbReference>
<dbReference type="PANTHER" id="PTHR37984:SF5">
    <property type="entry name" value="PROTEIN NYNRIN-LIKE"/>
    <property type="match status" value="1"/>
</dbReference>
<evidence type="ECO:0000313" key="2">
    <source>
        <dbReference type="EMBL" id="PIK43752.1"/>
    </source>
</evidence>
<protein>
    <submittedName>
        <fullName evidence="2">Putative SCAN domain-containing protein 3-like</fullName>
    </submittedName>
</protein>
<dbReference type="InterPro" id="IPR050951">
    <property type="entry name" value="Retrovirus_Pol_polyprotein"/>
</dbReference>
<evidence type="ECO:0000313" key="3">
    <source>
        <dbReference type="Proteomes" id="UP000230750"/>
    </source>
</evidence>
<dbReference type="PANTHER" id="PTHR37984">
    <property type="entry name" value="PROTEIN CBG26694"/>
    <property type="match status" value="1"/>
</dbReference>
<evidence type="ECO:0000259" key="1">
    <source>
        <dbReference type="PROSITE" id="PS50994"/>
    </source>
</evidence>
<dbReference type="PROSITE" id="PS50994">
    <property type="entry name" value="INTEGRASE"/>
    <property type="match status" value="1"/>
</dbReference>
<dbReference type="Gene3D" id="3.30.420.10">
    <property type="entry name" value="Ribonuclease H-like superfamily/Ribonuclease H"/>
    <property type="match status" value="1"/>
</dbReference>
<reference evidence="2 3" key="1">
    <citation type="journal article" date="2017" name="PLoS Biol.">
        <title>The sea cucumber genome provides insights into morphological evolution and visceral regeneration.</title>
        <authorList>
            <person name="Zhang X."/>
            <person name="Sun L."/>
            <person name="Yuan J."/>
            <person name="Sun Y."/>
            <person name="Gao Y."/>
            <person name="Zhang L."/>
            <person name="Li S."/>
            <person name="Dai H."/>
            <person name="Hamel J.F."/>
            <person name="Liu C."/>
            <person name="Yu Y."/>
            <person name="Liu S."/>
            <person name="Lin W."/>
            <person name="Guo K."/>
            <person name="Jin S."/>
            <person name="Xu P."/>
            <person name="Storey K.B."/>
            <person name="Huan P."/>
            <person name="Zhang T."/>
            <person name="Zhou Y."/>
            <person name="Zhang J."/>
            <person name="Lin C."/>
            <person name="Li X."/>
            <person name="Xing L."/>
            <person name="Huo D."/>
            <person name="Sun M."/>
            <person name="Wang L."/>
            <person name="Mercier A."/>
            <person name="Li F."/>
            <person name="Yang H."/>
            <person name="Xiang J."/>
        </authorList>
    </citation>
    <scope>NUCLEOTIDE SEQUENCE [LARGE SCALE GENOMIC DNA]</scope>
    <source>
        <strain evidence="2">Shaxun</strain>
        <tissue evidence="2">Muscle</tissue>
    </source>
</reference>
<keyword evidence="3" id="KW-1185">Reference proteome</keyword>
<accession>A0A2G8K700</accession>
<dbReference type="EMBL" id="MRZV01000827">
    <property type="protein sequence ID" value="PIK43752.1"/>
    <property type="molecule type" value="Genomic_DNA"/>
</dbReference>
<proteinExistence type="predicted"/>
<dbReference type="OrthoDB" id="6818577at2759"/>
<name>A0A2G8K700_STIJA</name>